<name>A0A0M5J7R5_DROBS</name>
<dbReference type="GO" id="GO:0008417">
    <property type="term" value="F:fucosyltransferase activity"/>
    <property type="evidence" value="ECO:0007669"/>
    <property type="project" value="InterPro"/>
</dbReference>
<dbReference type="InterPro" id="IPR031481">
    <property type="entry name" value="Glyco_tran_10_N"/>
</dbReference>
<dbReference type="EC" id="2.4.1.-" evidence="12"/>
<evidence type="ECO:0000256" key="3">
    <source>
        <dbReference type="ARBA" id="ARBA00008919"/>
    </source>
</evidence>
<keyword evidence="9 12" id="KW-0333">Golgi apparatus</keyword>
<feature type="region of interest" description="Disordered" evidence="13">
    <location>
        <begin position="1"/>
        <end position="23"/>
    </location>
</feature>
<evidence type="ECO:0000256" key="4">
    <source>
        <dbReference type="ARBA" id="ARBA00022676"/>
    </source>
</evidence>
<dbReference type="Pfam" id="PF17039">
    <property type="entry name" value="Glyco_tran_10_N"/>
    <property type="match status" value="1"/>
</dbReference>
<dbReference type="Pfam" id="PF00852">
    <property type="entry name" value="Glyco_transf_10"/>
    <property type="match status" value="1"/>
</dbReference>
<feature type="domain" description="Fucosyltransferase N-terminal" evidence="15">
    <location>
        <begin position="83"/>
        <end position="184"/>
    </location>
</feature>
<dbReference type="Proteomes" id="UP000494163">
    <property type="component" value="Chromosome 3L"/>
</dbReference>
<keyword evidence="6 12" id="KW-0812">Transmembrane</keyword>
<evidence type="ECO:0000256" key="7">
    <source>
        <dbReference type="ARBA" id="ARBA00022968"/>
    </source>
</evidence>
<evidence type="ECO:0000256" key="5">
    <source>
        <dbReference type="ARBA" id="ARBA00022679"/>
    </source>
</evidence>
<keyword evidence="11" id="KW-0325">Glycoprotein</keyword>
<keyword evidence="7" id="KW-0735">Signal-anchor</keyword>
<proteinExistence type="inferred from homology"/>
<keyword evidence="17" id="KW-1185">Reference proteome</keyword>
<evidence type="ECO:0000313" key="16">
    <source>
        <dbReference type="EMBL" id="ALC42848.1"/>
    </source>
</evidence>
<dbReference type="InterPro" id="IPR001503">
    <property type="entry name" value="Glyco_trans_10"/>
</dbReference>
<comment type="similarity">
    <text evidence="3 12">Belongs to the glycosyltransferase 10 family.</text>
</comment>
<dbReference type="AlphaFoldDB" id="A0A0M5J7R5"/>
<feature type="domain" description="Fucosyltransferase C-terminal" evidence="14">
    <location>
        <begin position="226"/>
        <end position="332"/>
    </location>
</feature>
<feature type="transmembrane region" description="Helical" evidence="12">
    <location>
        <begin position="50"/>
        <end position="70"/>
    </location>
</feature>
<dbReference type="SUPFAM" id="SSF53756">
    <property type="entry name" value="UDP-Glycosyltransferase/glycogen phosphorylase"/>
    <property type="match status" value="1"/>
</dbReference>
<evidence type="ECO:0000313" key="17">
    <source>
        <dbReference type="Proteomes" id="UP000494163"/>
    </source>
</evidence>
<evidence type="ECO:0000256" key="2">
    <source>
        <dbReference type="ARBA" id="ARBA00004922"/>
    </source>
</evidence>
<evidence type="ECO:0000256" key="1">
    <source>
        <dbReference type="ARBA" id="ARBA00004447"/>
    </source>
</evidence>
<keyword evidence="5 12" id="KW-0808">Transferase</keyword>
<accession>A0A0M5J7R5</accession>
<dbReference type="GO" id="GO:0032580">
    <property type="term" value="C:Golgi cisterna membrane"/>
    <property type="evidence" value="ECO:0007669"/>
    <property type="project" value="UniProtKB-SubCell"/>
</dbReference>
<protein>
    <recommendedName>
        <fullName evidence="12">Fucosyltransferase</fullName>
        <ecNumber evidence="12">2.4.1.-</ecNumber>
    </recommendedName>
</protein>
<reference evidence="16 17" key="1">
    <citation type="submission" date="2015-08" db="EMBL/GenBank/DDBJ databases">
        <title>Ancestral chromatin configuration constrains chromatin evolution on differentiating sex chromosomes in Drosophila.</title>
        <authorList>
            <person name="Zhou Q."/>
            <person name="Bachtrog D."/>
        </authorList>
    </citation>
    <scope>NUCLEOTIDE SEQUENCE [LARGE SCALE GENOMIC DNA]</scope>
    <source>
        <tissue evidence="16">Whole larvae</tissue>
    </source>
</reference>
<gene>
    <name evidence="16" type="ORF">Dbus_chr3Lg14</name>
</gene>
<dbReference type="STRING" id="30019.A0A0M5J7R5"/>
<dbReference type="PANTHER" id="PTHR48438:SF1">
    <property type="entry name" value="ALPHA-(1,3)-FUCOSYLTRANSFERASE C-RELATED"/>
    <property type="match status" value="1"/>
</dbReference>
<feature type="compositionally biased region" description="Low complexity" evidence="13">
    <location>
        <begin position="13"/>
        <end position="23"/>
    </location>
</feature>
<dbReference type="PANTHER" id="PTHR48438">
    <property type="entry name" value="ALPHA-(1,3)-FUCOSYLTRANSFERASE C-RELATED"/>
    <property type="match status" value="1"/>
</dbReference>
<evidence type="ECO:0000256" key="12">
    <source>
        <dbReference type="RuleBase" id="RU003832"/>
    </source>
</evidence>
<dbReference type="Gene3D" id="3.40.50.11660">
    <property type="entry name" value="Glycosyl transferase family 10, C-terminal domain"/>
    <property type="match status" value="1"/>
</dbReference>
<dbReference type="OMA" id="IFNYSMT"/>
<dbReference type="InterPro" id="IPR038577">
    <property type="entry name" value="GT10-like_C_sf"/>
</dbReference>
<comment type="pathway">
    <text evidence="2">Protein modification; protein glycosylation.</text>
</comment>
<dbReference type="EMBL" id="CP012525">
    <property type="protein sequence ID" value="ALC42848.1"/>
    <property type="molecule type" value="Genomic_DNA"/>
</dbReference>
<dbReference type="UniPathway" id="UPA00378"/>
<evidence type="ECO:0000256" key="13">
    <source>
        <dbReference type="SAM" id="MobiDB-lite"/>
    </source>
</evidence>
<keyword evidence="4 12" id="KW-0328">Glycosyltransferase</keyword>
<dbReference type="InterPro" id="IPR055270">
    <property type="entry name" value="Glyco_tran_10_C"/>
</dbReference>
<evidence type="ECO:0000256" key="6">
    <source>
        <dbReference type="ARBA" id="ARBA00022692"/>
    </source>
</evidence>
<evidence type="ECO:0000256" key="8">
    <source>
        <dbReference type="ARBA" id="ARBA00022989"/>
    </source>
</evidence>
<keyword evidence="10 12" id="KW-0472">Membrane</keyword>
<comment type="subcellular location">
    <subcellularLocation>
        <location evidence="1 12">Golgi apparatus</location>
        <location evidence="1 12">Golgi stack membrane</location>
        <topology evidence="1 12">Single-pass type II membrane protein</topology>
    </subcellularLocation>
</comment>
<evidence type="ECO:0000256" key="11">
    <source>
        <dbReference type="ARBA" id="ARBA00023180"/>
    </source>
</evidence>
<evidence type="ECO:0000256" key="9">
    <source>
        <dbReference type="ARBA" id="ARBA00023034"/>
    </source>
</evidence>
<evidence type="ECO:0000259" key="15">
    <source>
        <dbReference type="Pfam" id="PF17039"/>
    </source>
</evidence>
<evidence type="ECO:0000256" key="10">
    <source>
        <dbReference type="ARBA" id="ARBA00023136"/>
    </source>
</evidence>
<keyword evidence="8 12" id="KW-1133">Transmembrane helix</keyword>
<organism evidence="16 17">
    <name type="scientific">Drosophila busckii</name>
    <name type="common">Fruit fly</name>
    <dbReference type="NCBI Taxonomy" id="30019"/>
    <lineage>
        <taxon>Eukaryota</taxon>
        <taxon>Metazoa</taxon>
        <taxon>Ecdysozoa</taxon>
        <taxon>Arthropoda</taxon>
        <taxon>Hexapoda</taxon>
        <taxon>Insecta</taxon>
        <taxon>Pterygota</taxon>
        <taxon>Neoptera</taxon>
        <taxon>Endopterygota</taxon>
        <taxon>Diptera</taxon>
        <taxon>Brachycera</taxon>
        <taxon>Muscomorpha</taxon>
        <taxon>Ephydroidea</taxon>
        <taxon>Drosophilidae</taxon>
        <taxon>Drosophila</taxon>
    </lineage>
</organism>
<sequence>MKIAEKFSSVQPSSADGLDSGGESDLLSLAPPLRSPVSSTIRRRFRIGQYLSNIKFLVLIVTIYVLLHLLPRHHASKQIHETNRSVVLLWNEHNSSQAGEDYIQCGCRITSNRKYAQSLIEAVVVHADRPYSLDGLENIEHTPDYLVVFTSKTPVNPNESPITAKNESVFNFTMTYRLDSDLIWTDFYFYKTKVDFNRQLAFDAPDENFMEKLSSFAATELRSKLNAKNRLILYMMYEVNANTLAESLYLEQIREYAELDAYASCQKNTHCIVYHFMLVFESSTCPDYLNPQFFMALTNYVVPVVLGGGDLSHIAPPGSYISADDFYSPQQLWWSRYQCPNRSEVWSWTLHPLI</sequence>
<dbReference type="OrthoDB" id="427096at2759"/>
<evidence type="ECO:0000259" key="14">
    <source>
        <dbReference type="Pfam" id="PF00852"/>
    </source>
</evidence>